<name>A0ABU3EHF1_9RHOB</name>
<feature type="compositionally biased region" description="Basic and acidic residues" evidence="1">
    <location>
        <begin position="44"/>
        <end position="62"/>
    </location>
</feature>
<organism evidence="2 3">
    <name type="scientific">Paracoccus broussonetiae</name>
    <dbReference type="NCBI Taxonomy" id="3075834"/>
    <lineage>
        <taxon>Bacteria</taxon>
        <taxon>Pseudomonadati</taxon>
        <taxon>Pseudomonadota</taxon>
        <taxon>Alphaproteobacteria</taxon>
        <taxon>Rhodobacterales</taxon>
        <taxon>Paracoccaceae</taxon>
        <taxon>Paracoccus</taxon>
    </lineage>
</organism>
<evidence type="ECO:0000313" key="3">
    <source>
        <dbReference type="Proteomes" id="UP001251085"/>
    </source>
</evidence>
<protein>
    <submittedName>
        <fullName evidence="2">Uncharacterized protein</fullName>
    </submittedName>
</protein>
<dbReference type="EMBL" id="JAVRQI010000014">
    <property type="protein sequence ID" value="MDT1063677.1"/>
    <property type="molecule type" value="Genomic_DNA"/>
</dbReference>
<dbReference type="RefSeq" id="WP_311760768.1">
    <property type="nucleotide sequence ID" value="NZ_JAVRQI010000014.1"/>
</dbReference>
<evidence type="ECO:0000256" key="1">
    <source>
        <dbReference type="SAM" id="MobiDB-lite"/>
    </source>
</evidence>
<accession>A0ABU3EHF1</accession>
<gene>
    <name evidence="2" type="ORF">RM190_17535</name>
</gene>
<proteinExistence type="predicted"/>
<evidence type="ECO:0000313" key="2">
    <source>
        <dbReference type="EMBL" id="MDT1063677.1"/>
    </source>
</evidence>
<keyword evidence="3" id="KW-1185">Reference proteome</keyword>
<comment type="caution">
    <text evidence="2">The sequence shown here is derived from an EMBL/GenBank/DDBJ whole genome shotgun (WGS) entry which is preliminary data.</text>
</comment>
<sequence>MTLIAATRFSPDLNEIHATEDMRVETQNRSFLDMSGGQWLAIREGRSRHGSKSQHDESELPDHLTPPSQTWLPSMWYLWREIEEP</sequence>
<dbReference type="Proteomes" id="UP001251085">
    <property type="component" value="Unassembled WGS sequence"/>
</dbReference>
<reference evidence="3" key="1">
    <citation type="submission" date="2023-07" db="EMBL/GenBank/DDBJ databases">
        <title>Characterization of two Paracoccaceae strains isolated from Phycosphere and proposal of Xinfangfangia lacusdiani sp. nov.</title>
        <authorList>
            <person name="Deng Y."/>
            <person name="Zhang Y.Q."/>
        </authorList>
    </citation>
    <scope>NUCLEOTIDE SEQUENCE [LARGE SCALE GENOMIC DNA]</scope>
    <source>
        <strain evidence="3">CPCC 101403</strain>
    </source>
</reference>
<feature type="region of interest" description="Disordered" evidence="1">
    <location>
        <begin position="44"/>
        <end position="70"/>
    </location>
</feature>